<sequence>MDQLGFLPSSQLASHHGPCRAAALNAPYSDFDNAYANWSLHLWLESVSIPPGGIICESPDLYPPPVAPSHLVCLSTNATAATNPSPASTGLPCQSTSPRLASRSIDLETGSDAAPEPASYAKLIYSTLLSAPEHKLRLQGIYWWFMENTTKPKDVNSTSWKSSELTADLKLHRVLGWFENN</sequence>
<dbReference type="EMBL" id="JBFTWV010000040">
    <property type="protein sequence ID" value="KAL2794913.1"/>
    <property type="molecule type" value="Genomic_DNA"/>
</dbReference>
<dbReference type="InterPro" id="IPR036388">
    <property type="entry name" value="WH-like_DNA-bd_sf"/>
</dbReference>
<reference evidence="3 4" key="1">
    <citation type="submission" date="2024-07" db="EMBL/GenBank/DDBJ databases">
        <title>Section-level genome sequencing and comparative genomics of Aspergillus sections Usti and Cavernicolus.</title>
        <authorList>
            <consortium name="Lawrence Berkeley National Laboratory"/>
            <person name="Nybo J.L."/>
            <person name="Vesth T.C."/>
            <person name="Theobald S."/>
            <person name="Frisvad J.C."/>
            <person name="Larsen T.O."/>
            <person name="Kjaerboelling I."/>
            <person name="Rothschild-Mancinelli K."/>
            <person name="Lyhne E.K."/>
            <person name="Kogle M.E."/>
            <person name="Barry K."/>
            <person name="Clum A."/>
            <person name="Na H."/>
            <person name="Ledsgaard L."/>
            <person name="Lin J."/>
            <person name="Lipzen A."/>
            <person name="Kuo A."/>
            <person name="Riley R."/>
            <person name="Mondo S."/>
            <person name="Labutti K."/>
            <person name="Haridas S."/>
            <person name="Pangalinan J."/>
            <person name="Salamov A.A."/>
            <person name="Simmons B.A."/>
            <person name="Magnuson J.K."/>
            <person name="Chen J."/>
            <person name="Drula E."/>
            <person name="Henrissat B."/>
            <person name="Wiebenga A."/>
            <person name="Lubbers R.J."/>
            <person name="Gomes A.C."/>
            <person name="Makela M.R."/>
            <person name="Stajich J."/>
            <person name="Grigoriev I.V."/>
            <person name="Mortensen U.H."/>
            <person name="De Vries R.P."/>
            <person name="Baker S.E."/>
            <person name="Andersen M.R."/>
        </authorList>
    </citation>
    <scope>NUCLEOTIDE SEQUENCE [LARGE SCALE GENOMIC DNA]</scope>
    <source>
        <strain evidence="3 4">CBS 209.92</strain>
    </source>
</reference>
<evidence type="ECO:0000259" key="2">
    <source>
        <dbReference type="Pfam" id="PF00250"/>
    </source>
</evidence>
<dbReference type="InterPro" id="IPR001766">
    <property type="entry name" value="Fork_head_dom"/>
</dbReference>
<comment type="caution">
    <text evidence="3">The sequence shown here is derived from an EMBL/GenBank/DDBJ whole genome shotgun (WGS) entry which is preliminary data.</text>
</comment>
<dbReference type="Pfam" id="PF00250">
    <property type="entry name" value="Forkhead"/>
    <property type="match status" value="1"/>
</dbReference>
<organism evidence="3 4">
    <name type="scientific">Aspergillus keveii</name>
    <dbReference type="NCBI Taxonomy" id="714993"/>
    <lineage>
        <taxon>Eukaryota</taxon>
        <taxon>Fungi</taxon>
        <taxon>Dikarya</taxon>
        <taxon>Ascomycota</taxon>
        <taxon>Pezizomycotina</taxon>
        <taxon>Eurotiomycetes</taxon>
        <taxon>Eurotiomycetidae</taxon>
        <taxon>Eurotiales</taxon>
        <taxon>Aspergillaceae</taxon>
        <taxon>Aspergillus</taxon>
        <taxon>Aspergillus subgen. Nidulantes</taxon>
    </lineage>
</organism>
<keyword evidence="4" id="KW-1185">Reference proteome</keyword>
<accession>A0ABR4G7B3</accession>
<gene>
    <name evidence="3" type="ORF">BJX66DRAFT_188515</name>
</gene>
<dbReference type="Gene3D" id="1.10.10.10">
    <property type="entry name" value="Winged helix-like DNA-binding domain superfamily/Winged helix DNA-binding domain"/>
    <property type="match status" value="1"/>
</dbReference>
<dbReference type="Proteomes" id="UP001610563">
    <property type="component" value="Unassembled WGS sequence"/>
</dbReference>
<keyword evidence="1" id="KW-0238">DNA-binding</keyword>
<evidence type="ECO:0000313" key="4">
    <source>
        <dbReference type="Proteomes" id="UP001610563"/>
    </source>
</evidence>
<proteinExistence type="predicted"/>
<name>A0ABR4G7B3_9EURO</name>
<protein>
    <recommendedName>
        <fullName evidence="2">Fork-head domain-containing protein</fullName>
    </recommendedName>
</protein>
<feature type="domain" description="Fork-head" evidence="2">
    <location>
        <begin position="117"/>
        <end position="163"/>
    </location>
</feature>
<dbReference type="SUPFAM" id="SSF46785">
    <property type="entry name" value="Winged helix' DNA-binding domain"/>
    <property type="match status" value="1"/>
</dbReference>
<dbReference type="InterPro" id="IPR036390">
    <property type="entry name" value="WH_DNA-bd_sf"/>
</dbReference>
<evidence type="ECO:0000256" key="1">
    <source>
        <dbReference type="ARBA" id="ARBA00023125"/>
    </source>
</evidence>
<evidence type="ECO:0000313" key="3">
    <source>
        <dbReference type="EMBL" id="KAL2794913.1"/>
    </source>
</evidence>